<dbReference type="GO" id="GO:0016020">
    <property type="term" value="C:membrane"/>
    <property type="evidence" value="ECO:0007669"/>
    <property type="project" value="UniProtKB-SubCell"/>
</dbReference>
<organism evidence="7 8">
    <name type="scientific">Ceratopteris richardii</name>
    <name type="common">Triangle waterfern</name>
    <dbReference type="NCBI Taxonomy" id="49495"/>
    <lineage>
        <taxon>Eukaryota</taxon>
        <taxon>Viridiplantae</taxon>
        <taxon>Streptophyta</taxon>
        <taxon>Embryophyta</taxon>
        <taxon>Tracheophyta</taxon>
        <taxon>Polypodiopsida</taxon>
        <taxon>Polypodiidae</taxon>
        <taxon>Polypodiales</taxon>
        <taxon>Pteridineae</taxon>
        <taxon>Pteridaceae</taxon>
        <taxon>Parkerioideae</taxon>
        <taxon>Ceratopteris</taxon>
    </lineage>
</organism>
<evidence type="ECO:0000256" key="5">
    <source>
        <dbReference type="SAM" id="Phobius"/>
    </source>
</evidence>
<evidence type="ECO:0000256" key="1">
    <source>
        <dbReference type="ARBA" id="ARBA00004141"/>
    </source>
</evidence>
<keyword evidence="4 5" id="KW-0472">Membrane</keyword>
<dbReference type="AlphaFoldDB" id="A0A8T2QTE3"/>
<dbReference type="PANTHER" id="PTHR47681:SF3">
    <property type="entry name" value="PHOSPHATIDYLINOSITOL N-ACETYLGLUCOSAMINYLTRANSFERASE SUBUNIT P-RELATED"/>
    <property type="match status" value="1"/>
</dbReference>
<accession>A0A8T2QTE3</accession>
<dbReference type="Proteomes" id="UP000825935">
    <property type="component" value="Chromosome 32"/>
</dbReference>
<gene>
    <name evidence="7" type="ORF">KP509_32G026300</name>
</gene>
<reference evidence="7" key="1">
    <citation type="submission" date="2021-08" db="EMBL/GenBank/DDBJ databases">
        <title>WGS assembly of Ceratopteris richardii.</title>
        <authorList>
            <person name="Marchant D.B."/>
            <person name="Chen G."/>
            <person name="Jenkins J."/>
            <person name="Shu S."/>
            <person name="Leebens-Mack J."/>
            <person name="Grimwood J."/>
            <person name="Schmutz J."/>
            <person name="Soltis P."/>
            <person name="Soltis D."/>
            <person name="Chen Z.-H."/>
        </authorList>
    </citation>
    <scope>NUCLEOTIDE SEQUENCE</scope>
    <source>
        <strain evidence="7">Whitten #5841</strain>
        <tissue evidence="7">Leaf</tissue>
    </source>
</reference>
<dbReference type="InterPro" id="IPR013717">
    <property type="entry name" value="PIG-P"/>
</dbReference>
<feature type="transmembrane region" description="Helical" evidence="5">
    <location>
        <begin position="87"/>
        <end position="107"/>
    </location>
</feature>
<evidence type="ECO:0000313" key="7">
    <source>
        <dbReference type="EMBL" id="KAH7286880.1"/>
    </source>
</evidence>
<sequence length="163" mass="18073">MASESSSSVASPRRTLSVSRERASVFILGEGEADRSKQGAKPAEVYGFVGSISTIVGAVLFFGWAYLPEYWLYSMGITYYPSRYWAVALPAYAMMLIVFVCITYTSLNYIATIPPDSWNSVCDKFTRAPVMFLPTDSSSQERPIDPISDIPITEINRMMFASA</sequence>
<evidence type="ECO:0000313" key="8">
    <source>
        <dbReference type="Proteomes" id="UP000825935"/>
    </source>
</evidence>
<evidence type="ECO:0000256" key="4">
    <source>
        <dbReference type="ARBA" id="ARBA00023136"/>
    </source>
</evidence>
<comment type="caution">
    <text evidence="7">The sequence shown here is derived from an EMBL/GenBank/DDBJ whole genome shotgun (WGS) entry which is preliminary data.</text>
</comment>
<dbReference type="EMBL" id="CM035437">
    <property type="protein sequence ID" value="KAH7286880.1"/>
    <property type="molecule type" value="Genomic_DNA"/>
</dbReference>
<evidence type="ECO:0000256" key="2">
    <source>
        <dbReference type="ARBA" id="ARBA00022692"/>
    </source>
</evidence>
<keyword evidence="2 5" id="KW-0812">Transmembrane</keyword>
<protein>
    <recommendedName>
        <fullName evidence="6">PIG-P domain-containing protein</fullName>
    </recommendedName>
</protein>
<comment type="subcellular location">
    <subcellularLocation>
        <location evidence="1">Membrane</location>
        <topology evidence="1">Multi-pass membrane protein</topology>
    </subcellularLocation>
</comment>
<feature type="domain" description="PIG-P" evidence="6">
    <location>
        <begin position="43"/>
        <end position="160"/>
    </location>
</feature>
<name>A0A8T2QTE3_CERRI</name>
<keyword evidence="3 5" id="KW-1133">Transmembrane helix</keyword>
<dbReference type="PANTHER" id="PTHR47681">
    <property type="entry name" value="PHOSPHATIDYLINOSITOL N-ACETYLGLUCOSAMINYLTRANSFERASE SUBUNIT P-RELATED"/>
    <property type="match status" value="1"/>
</dbReference>
<keyword evidence="8" id="KW-1185">Reference proteome</keyword>
<feature type="transmembrane region" description="Helical" evidence="5">
    <location>
        <begin position="45"/>
        <end position="67"/>
    </location>
</feature>
<proteinExistence type="predicted"/>
<evidence type="ECO:0000256" key="3">
    <source>
        <dbReference type="ARBA" id="ARBA00022989"/>
    </source>
</evidence>
<dbReference type="OrthoDB" id="690928at2759"/>
<dbReference type="OMA" id="LYVLWAY"/>
<dbReference type="Pfam" id="PF08510">
    <property type="entry name" value="PIG-P"/>
    <property type="match status" value="1"/>
</dbReference>
<evidence type="ECO:0000259" key="6">
    <source>
        <dbReference type="Pfam" id="PF08510"/>
    </source>
</evidence>